<dbReference type="GO" id="GO:0007095">
    <property type="term" value="P:mitotic G2 DNA damage checkpoint signaling"/>
    <property type="evidence" value="ECO:0007669"/>
    <property type="project" value="TreeGrafter"/>
</dbReference>
<evidence type="ECO:0000313" key="4">
    <source>
        <dbReference type="Proteomes" id="UP000265520"/>
    </source>
</evidence>
<sequence>MLISDCVKSRYLAGCRISLVGFEAFEMRKLVNMVHRGGGSRSLSFNDKLTHIVIGNPTE</sequence>
<reference evidence="3 4" key="1">
    <citation type="journal article" date="2018" name="Front. Plant Sci.">
        <title>Red Clover (Trifolium pratense) and Zigzag Clover (T. medium) - A Picture of Genomic Similarities and Differences.</title>
        <authorList>
            <person name="Dluhosova J."/>
            <person name="Istvanek J."/>
            <person name="Nedelnik J."/>
            <person name="Repkova J."/>
        </authorList>
    </citation>
    <scope>NUCLEOTIDE SEQUENCE [LARGE SCALE GENOMIC DNA]</scope>
    <source>
        <strain evidence="4">cv. 10/8</strain>
        <tissue evidence="3">Leaf</tissue>
    </source>
</reference>
<dbReference type="Pfam" id="PF00533">
    <property type="entry name" value="BRCT"/>
    <property type="match status" value="1"/>
</dbReference>
<dbReference type="EMBL" id="LXQA010768005">
    <property type="protein sequence ID" value="MCI70054.1"/>
    <property type="molecule type" value="Genomic_DNA"/>
</dbReference>
<dbReference type="InterPro" id="IPR001357">
    <property type="entry name" value="BRCT_dom"/>
</dbReference>
<dbReference type="GO" id="GO:0006270">
    <property type="term" value="P:DNA replication initiation"/>
    <property type="evidence" value="ECO:0007669"/>
    <property type="project" value="TreeGrafter"/>
</dbReference>
<evidence type="ECO:0000313" key="3">
    <source>
        <dbReference type="EMBL" id="MCI70054.1"/>
    </source>
</evidence>
<feature type="non-terminal residue" evidence="3">
    <location>
        <position position="59"/>
    </location>
</feature>
<evidence type="ECO:0000256" key="1">
    <source>
        <dbReference type="ARBA" id="ARBA00022737"/>
    </source>
</evidence>
<dbReference type="InterPro" id="IPR036420">
    <property type="entry name" value="BRCT_dom_sf"/>
</dbReference>
<dbReference type="GO" id="GO:0016853">
    <property type="term" value="F:isomerase activity"/>
    <property type="evidence" value="ECO:0007669"/>
    <property type="project" value="UniProtKB-KW"/>
</dbReference>
<dbReference type="PANTHER" id="PTHR13561:SF20">
    <property type="entry name" value="DNA TOPOISOMERASE 2-BINDING PROTEIN 1"/>
    <property type="match status" value="1"/>
</dbReference>
<keyword evidence="4" id="KW-1185">Reference proteome</keyword>
<proteinExistence type="predicted"/>
<keyword evidence="3" id="KW-0413">Isomerase</keyword>
<protein>
    <submittedName>
        <fullName evidence="3">DNA topoisomerase 2-binding protein 1</fullName>
    </submittedName>
</protein>
<dbReference type="PANTHER" id="PTHR13561">
    <property type="entry name" value="DNA REPLICATION REGULATOR DPB11-RELATED"/>
    <property type="match status" value="1"/>
</dbReference>
<dbReference type="Proteomes" id="UP000265520">
    <property type="component" value="Unassembled WGS sequence"/>
</dbReference>
<name>A0A392UBI3_9FABA</name>
<feature type="domain" description="BRCT" evidence="2">
    <location>
        <begin position="8"/>
        <end position="57"/>
    </location>
</feature>
<accession>A0A392UBI3</accession>
<dbReference type="AlphaFoldDB" id="A0A392UBI3"/>
<comment type="caution">
    <text evidence="3">The sequence shown here is derived from an EMBL/GenBank/DDBJ whole genome shotgun (WGS) entry which is preliminary data.</text>
</comment>
<organism evidence="3 4">
    <name type="scientific">Trifolium medium</name>
    <dbReference type="NCBI Taxonomy" id="97028"/>
    <lineage>
        <taxon>Eukaryota</taxon>
        <taxon>Viridiplantae</taxon>
        <taxon>Streptophyta</taxon>
        <taxon>Embryophyta</taxon>
        <taxon>Tracheophyta</taxon>
        <taxon>Spermatophyta</taxon>
        <taxon>Magnoliopsida</taxon>
        <taxon>eudicotyledons</taxon>
        <taxon>Gunneridae</taxon>
        <taxon>Pentapetalae</taxon>
        <taxon>rosids</taxon>
        <taxon>fabids</taxon>
        <taxon>Fabales</taxon>
        <taxon>Fabaceae</taxon>
        <taxon>Papilionoideae</taxon>
        <taxon>50 kb inversion clade</taxon>
        <taxon>NPAAA clade</taxon>
        <taxon>Hologalegina</taxon>
        <taxon>IRL clade</taxon>
        <taxon>Trifolieae</taxon>
        <taxon>Trifolium</taxon>
    </lineage>
</organism>
<keyword evidence="1" id="KW-0677">Repeat</keyword>
<dbReference type="Gene3D" id="3.40.50.10190">
    <property type="entry name" value="BRCT domain"/>
    <property type="match status" value="1"/>
</dbReference>
<dbReference type="SUPFAM" id="SSF52113">
    <property type="entry name" value="BRCT domain"/>
    <property type="match status" value="1"/>
</dbReference>
<evidence type="ECO:0000259" key="2">
    <source>
        <dbReference type="Pfam" id="PF00533"/>
    </source>
</evidence>
<dbReference type="GO" id="GO:0033314">
    <property type="term" value="P:mitotic DNA replication checkpoint signaling"/>
    <property type="evidence" value="ECO:0007669"/>
    <property type="project" value="TreeGrafter"/>
</dbReference>